<dbReference type="Gene3D" id="3.40.605.10">
    <property type="entry name" value="Aldehyde Dehydrogenase, Chain A, domain 1"/>
    <property type="match status" value="1"/>
</dbReference>
<dbReference type="InterPro" id="IPR016162">
    <property type="entry name" value="Ald_DH_N"/>
</dbReference>
<feature type="transmembrane region" description="Helical" evidence="1">
    <location>
        <begin position="440"/>
        <end position="462"/>
    </location>
</feature>
<dbReference type="AlphaFoldDB" id="A0A1L7X9Y9"/>
<keyword evidence="1" id="KW-1133">Transmembrane helix</keyword>
<dbReference type="STRING" id="576137.A0A1L7X9Y9"/>
<dbReference type="Proteomes" id="UP000184330">
    <property type="component" value="Unassembled WGS sequence"/>
</dbReference>
<keyword evidence="3" id="KW-1185">Reference proteome</keyword>
<dbReference type="InterPro" id="IPR016163">
    <property type="entry name" value="Ald_DH_C"/>
</dbReference>
<evidence type="ECO:0000313" key="3">
    <source>
        <dbReference type="Proteomes" id="UP000184330"/>
    </source>
</evidence>
<keyword evidence="1" id="KW-0472">Membrane</keyword>
<protein>
    <recommendedName>
        <fullName evidence="4">Aldehyde dehydrogenase domain-containing protein</fullName>
    </recommendedName>
</protein>
<evidence type="ECO:0000256" key="1">
    <source>
        <dbReference type="SAM" id="Phobius"/>
    </source>
</evidence>
<accession>A0A1L7X9Y9</accession>
<dbReference type="Gene3D" id="3.40.309.10">
    <property type="entry name" value="Aldehyde Dehydrogenase, Chain A, domain 2"/>
    <property type="match status" value="1"/>
</dbReference>
<evidence type="ECO:0000313" key="2">
    <source>
        <dbReference type="EMBL" id="CZR61845.1"/>
    </source>
</evidence>
<sequence length="474" mass="51523">MASDLQTTIATLRGGVTECRFENVRYRQDQFHALHASLRENSNAICEAIAKDSACTTAEAETEFYLTMDAVQKSYDSLKFKKLLEQEYSVTKEKDNTGRRAGVGLIAIKPQRHSRFYSVVSPVAAALAAGNSILLELDKSLPSLDTLLENIISPGMDKDTFSITSSKVESRYFSQIDLLVDQTTTFKEPASFHSATEIRTLAVVDRTGVVELAAKTITTSRLAPNSTSPYSPDLVIVNEYIKDIFSSACLQHASSLGQPARIRNATAEEKKLQTTLQQAESKGQVKIHRTSGTELSVVDLLDPSSPLATTKVVGPYIFILSSTGLVDTVTTQRSSPTFLATYLFASPASAKFLSEQISSHASYINQIPAQVLIGPPAPTFSPHALHPRYTPEMFSTPRPQFITAPPSLPSSIEMKKAATKELKPTGQRPGHAIGFFEQGILIGLGSAAVVVLPALGYGAWWVGRKGWVVLRGLR</sequence>
<organism evidence="2 3">
    <name type="scientific">Phialocephala subalpina</name>
    <dbReference type="NCBI Taxonomy" id="576137"/>
    <lineage>
        <taxon>Eukaryota</taxon>
        <taxon>Fungi</taxon>
        <taxon>Dikarya</taxon>
        <taxon>Ascomycota</taxon>
        <taxon>Pezizomycotina</taxon>
        <taxon>Leotiomycetes</taxon>
        <taxon>Helotiales</taxon>
        <taxon>Mollisiaceae</taxon>
        <taxon>Phialocephala</taxon>
        <taxon>Phialocephala fortinii species complex</taxon>
    </lineage>
</organism>
<dbReference type="SUPFAM" id="SSF53720">
    <property type="entry name" value="ALDH-like"/>
    <property type="match status" value="1"/>
</dbReference>
<dbReference type="OrthoDB" id="5596991at2759"/>
<proteinExistence type="predicted"/>
<dbReference type="InterPro" id="IPR016161">
    <property type="entry name" value="Ald_DH/histidinol_DH"/>
</dbReference>
<keyword evidence="1" id="KW-0812">Transmembrane</keyword>
<dbReference type="GO" id="GO:0016620">
    <property type="term" value="F:oxidoreductase activity, acting on the aldehyde or oxo group of donors, NAD or NADP as acceptor"/>
    <property type="evidence" value="ECO:0007669"/>
    <property type="project" value="InterPro"/>
</dbReference>
<reference evidence="2 3" key="1">
    <citation type="submission" date="2016-03" db="EMBL/GenBank/DDBJ databases">
        <authorList>
            <person name="Ploux O."/>
        </authorList>
    </citation>
    <scope>NUCLEOTIDE SEQUENCE [LARGE SCALE GENOMIC DNA]</scope>
    <source>
        <strain evidence="2 3">UAMH 11012</strain>
    </source>
</reference>
<dbReference type="PANTHER" id="PTHR43111">
    <property type="entry name" value="ALDEHYDE DEHYDROGENASE B-RELATED"/>
    <property type="match status" value="1"/>
</dbReference>
<dbReference type="EMBL" id="FJOG01000019">
    <property type="protein sequence ID" value="CZR61845.1"/>
    <property type="molecule type" value="Genomic_DNA"/>
</dbReference>
<gene>
    <name evidence="2" type="ORF">PAC_11742</name>
</gene>
<name>A0A1L7X9Y9_9HELO</name>
<dbReference type="PANTHER" id="PTHR43111:SF1">
    <property type="entry name" value="ALDEHYDE DEHYDROGENASE B-RELATED"/>
    <property type="match status" value="1"/>
</dbReference>
<evidence type="ECO:0008006" key="4">
    <source>
        <dbReference type="Google" id="ProtNLM"/>
    </source>
</evidence>